<comment type="caution">
    <text evidence="4">The sequence shown here is derived from an EMBL/GenBank/DDBJ whole genome shotgun (WGS) entry which is preliminary data.</text>
</comment>
<evidence type="ECO:0000313" key="5">
    <source>
        <dbReference type="Proteomes" id="UP000824540"/>
    </source>
</evidence>
<keyword evidence="2" id="KW-0479">Metal-binding</keyword>
<gene>
    <name evidence="4" type="ORF">JZ751_005306</name>
</gene>
<evidence type="ECO:0000256" key="2">
    <source>
        <dbReference type="RuleBase" id="RU366020"/>
    </source>
</evidence>
<keyword evidence="2" id="KW-0904">Protein phosphatase</keyword>
<keyword evidence="2" id="KW-0464">Manganese</keyword>
<comment type="similarity">
    <text evidence="1 2">Belongs to the PP2C family.</text>
</comment>
<dbReference type="PANTHER" id="PTHR12320:SF1">
    <property type="entry name" value="PROTEIN PHOSPHATASE PTC7 HOMOLOG"/>
    <property type="match status" value="1"/>
</dbReference>
<evidence type="ECO:0000259" key="3">
    <source>
        <dbReference type="PROSITE" id="PS51746"/>
    </source>
</evidence>
<dbReference type="SMART" id="SM00331">
    <property type="entry name" value="PP2C_SIG"/>
    <property type="match status" value="1"/>
</dbReference>
<dbReference type="PROSITE" id="PS51746">
    <property type="entry name" value="PPM_2"/>
    <property type="match status" value="1"/>
</dbReference>
<dbReference type="InterPro" id="IPR036457">
    <property type="entry name" value="PPM-type-like_dom_sf"/>
</dbReference>
<dbReference type="SUPFAM" id="SSF81606">
    <property type="entry name" value="PP2C-like"/>
    <property type="match status" value="1"/>
</dbReference>
<dbReference type="Proteomes" id="UP000824540">
    <property type="component" value="Unassembled WGS sequence"/>
</dbReference>
<dbReference type="GO" id="GO:0004722">
    <property type="term" value="F:protein serine/threonine phosphatase activity"/>
    <property type="evidence" value="ECO:0007669"/>
    <property type="project" value="UniProtKB-EC"/>
</dbReference>
<dbReference type="EC" id="3.1.3.16" evidence="2"/>
<dbReference type="PANTHER" id="PTHR12320">
    <property type="entry name" value="PROTEIN PHOSPHATASE 2C"/>
    <property type="match status" value="1"/>
</dbReference>
<dbReference type="InterPro" id="IPR039123">
    <property type="entry name" value="PPTC7"/>
</dbReference>
<comment type="catalytic activity">
    <reaction evidence="2">
        <text>O-phospho-L-seryl-[protein] + H2O = L-seryl-[protein] + phosphate</text>
        <dbReference type="Rhea" id="RHEA:20629"/>
        <dbReference type="Rhea" id="RHEA-COMP:9863"/>
        <dbReference type="Rhea" id="RHEA-COMP:11604"/>
        <dbReference type="ChEBI" id="CHEBI:15377"/>
        <dbReference type="ChEBI" id="CHEBI:29999"/>
        <dbReference type="ChEBI" id="CHEBI:43474"/>
        <dbReference type="ChEBI" id="CHEBI:83421"/>
        <dbReference type="EC" id="3.1.3.16"/>
    </reaction>
</comment>
<protein>
    <recommendedName>
        <fullName evidence="2">Protein phosphatase</fullName>
        <ecNumber evidence="2">3.1.3.16</ecNumber>
    </recommendedName>
</protein>
<dbReference type="InterPro" id="IPR001932">
    <property type="entry name" value="PPM-type_phosphatase-like_dom"/>
</dbReference>
<dbReference type="GO" id="GO:0046872">
    <property type="term" value="F:metal ion binding"/>
    <property type="evidence" value="ECO:0007669"/>
    <property type="project" value="UniProtKB-UniRule"/>
</dbReference>
<dbReference type="OrthoDB" id="60843at2759"/>
<accession>A0A8T2N5W8</accession>
<dbReference type="Gene3D" id="3.60.40.10">
    <property type="entry name" value="PPM-type phosphatase domain"/>
    <property type="match status" value="1"/>
</dbReference>
<comment type="catalytic activity">
    <reaction evidence="2">
        <text>O-phospho-L-threonyl-[protein] + H2O = L-threonyl-[protein] + phosphate</text>
        <dbReference type="Rhea" id="RHEA:47004"/>
        <dbReference type="Rhea" id="RHEA-COMP:11060"/>
        <dbReference type="Rhea" id="RHEA-COMP:11605"/>
        <dbReference type="ChEBI" id="CHEBI:15377"/>
        <dbReference type="ChEBI" id="CHEBI:30013"/>
        <dbReference type="ChEBI" id="CHEBI:43474"/>
        <dbReference type="ChEBI" id="CHEBI:61977"/>
        <dbReference type="EC" id="3.1.3.16"/>
    </reaction>
</comment>
<keyword evidence="2" id="KW-0378">Hydrolase</keyword>
<dbReference type="GO" id="GO:0005739">
    <property type="term" value="C:mitochondrion"/>
    <property type="evidence" value="ECO:0007669"/>
    <property type="project" value="TreeGrafter"/>
</dbReference>
<dbReference type="AlphaFoldDB" id="A0A8T2N5W8"/>
<reference evidence="4" key="1">
    <citation type="thesis" date="2021" institute="BYU ScholarsArchive" country="Provo, UT, USA">
        <title>Applications of and Algorithms for Genome Assembly and Genomic Analyses with an Emphasis on Marine Teleosts.</title>
        <authorList>
            <person name="Pickett B.D."/>
        </authorList>
    </citation>
    <scope>NUCLEOTIDE SEQUENCE</scope>
    <source>
        <strain evidence="4">HI-2016</strain>
    </source>
</reference>
<dbReference type="EMBL" id="JAFBMS010000121">
    <property type="protein sequence ID" value="KAG9335384.1"/>
    <property type="molecule type" value="Genomic_DNA"/>
</dbReference>
<dbReference type="SMART" id="SM00332">
    <property type="entry name" value="PP2Cc"/>
    <property type="match status" value="1"/>
</dbReference>
<feature type="domain" description="PPM-type phosphatase" evidence="3">
    <location>
        <begin position="145"/>
        <end position="448"/>
    </location>
</feature>
<evidence type="ECO:0000313" key="4">
    <source>
        <dbReference type="EMBL" id="KAG9335384.1"/>
    </source>
</evidence>
<comment type="cofactor">
    <cofactor evidence="2">
        <name>Mn(2+)</name>
        <dbReference type="ChEBI" id="CHEBI:29035"/>
    </cofactor>
</comment>
<keyword evidence="5" id="KW-1185">Reference proteome</keyword>
<name>A0A8T2N5W8_9TELE</name>
<keyword evidence="2" id="KW-0460">Magnesium</keyword>
<organism evidence="4 5">
    <name type="scientific">Albula glossodonta</name>
    <name type="common">roundjaw bonefish</name>
    <dbReference type="NCBI Taxonomy" id="121402"/>
    <lineage>
        <taxon>Eukaryota</taxon>
        <taxon>Metazoa</taxon>
        <taxon>Chordata</taxon>
        <taxon>Craniata</taxon>
        <taxon>Vertebrata</taxon>
        <taxon>Euteleostomi</taxon>
        <taxon>Actinopterygii</taxon>
        <taxon>Neopterygii</taxon>
        <taxon>Teleostei</taxon>
        <taxon>Albuliformes</taxon>
        <taxon>Albulidae</taxon>
        <taxon>Albula</taxon>
    </lineage>
</organism>
<evidence type="ECO:0000256" key="1">
    <source>
        <dbReference type="ARBA" id="ARBA00006702"/>
    </source>
</evidence>
<proteinExistence type="inferred from homology"/>
<sequence>MISVLSYGRLVARAVLGGLAQTDSRDYSLVTASCGFGKDFRKGILKKGMCYGDDACFIARHRSADVLVKLRLVMRAGHRPRCQGEPGPSPQASSGQSPCQAYATCLTHRENHPFTLRCSPGQNRAAGSTEGLWGQPSDLASWASHALYAEVLWNGRWLCSGPSSNEPMLPCELMGVADGVGGWRDYGVDPSQFSLTLMRTCERLVREGRFTACSPVGILTTSYYELLQNKVPLMGGGGVDTFGSSTACIVVLDRRSHRLHTANLGDSGFLVVRGGEVVHRSDEQQHYFNTPFQLSIPPPEAEGAVLRDRLKSLRGGGLGAFPELANHVEGPASGVPCCIRPSSRISETAVPEAADRSSFDVQLGDIILTATDGLFDNMPDYMILQELKKLKNSNYESIQQTARSIAEQAHELAYDPNYMSPFAQFACDNGLNVRGGKPDDITVLLSIVAEYTD</sequence>
<comment type="cofactor">
    <cofactor evidence="2">
        <name>Mg(2+)</name>
        <dbReference type="ChEBI" id="CHEBI:18420"/>
    </cofactor>
</comment>